<dbReference type="Proteomes" id="UP001475781">
    <property type="component" value="Chromosome"/>
</dbReference>
<keyword evidence="4" id="KW-1185">Reference proteome</keyword>
<evidence type="ECO:0000259" key="2">
    <source>
        <dbReference type="Pfam" id="PF26109"/>
    </source>
</evidence>
<organism evidence="3 4">
    <name type="scientific">Marinobacter metalliresistant</name>
    <dbReference type="NCBI Taxonomy" id="2961995"/>
    <lineage>
        <taxon>Bacteria</taxon>
        <taxon>Pseudomonadati</taxon>
        <taxon>Pseudomonadota</taxon>
        <taxon>Gammaproteobacteria</taxon>
        <taxon>Pseudomonadales</taxon>
        <taxon>Marinobacteraceae</taxon>
        <taxon>Marinobacter</taxon>
    </lineage>
</organism>
<evidence type="ECO:0000313" key="3">
    <source>
        <dbReference type="EMBL" id="WZF87340.1"/>
    </source>
</evidence>
<proteinExistence type="predicted"/>
<dbReference type="PROSITE" id="PS52050">
    <property type="entry name" value="WYL"/>
    <property type="match status" value="1"/>
</dbReference>
<dbReference type="InterPro" id="IPR026881">
    <property type="entry name" value="WYL_dom"/>
</dbReference>
<reference evidence="3 4" key="1">
    <citation type="submission" date="2022-07" db="EMBL/GenBank/DDBJ databases">
        <title>A copper resistant bacterium isolated from sediment samples of deep sea hydrothermal areas.</title>
        <authorList>
            <person name="Zeng X."/>
        </authorList>
    </citation>
    <scope>NUCLEOTIDE SEQUENCE [LARGE SCALE GENOMIC DNA]</scope>
    <source>
        <strain evidence="4">CuT 6</strain>
    </source>
</reference>
<dbReference type="PANTHER" id="PTHR34580:SF3">
    <property type="entry name" value="PROTEIN PAFB"/>
    <property type="match status" value="1"/>
</dbReference>
<gene>
    <name evidence="3" type="ORF">NLK58_13370</name>
</gene>
<evidence type="ECO:0000313" key="4">
    <source>
        <dbReference type="Proteomes" id="UP001475781"/>
    </source>
</evidence>
<dbReference type="RefSeq" id="WP_341580976.1">
    <property type="nucleotide sequence ID" value="NZ_CP101118.1"/>
</dbReference>
<feature type="domain" description="WYL" evidence="1">
    <location>
        <begin position="124"/>
        <end position="188"/>
    </location>
</feature>
<dbReference type="PANTHER" id="PTHR34580">
    <property type="match status" value="1"/>
</dbReference>
<dbReference type="InterPro" id="IPR051534">
    <property type="entry name" value="CBASS_pafABC_assoc_protein"/>
</dbReference>
<dbReference type="Pfam" id="PF26109">
    <property type="entry name" value="WHD_BrxR"/>
    <property type="match status" value="1"/>
</dbReference>
<sequence length="220" mass="24894">MSADDVAWEKKSKFHLIEVVAYWEGRVTNDHLKRAFKINSRTTGSRLFQAYNSITRGNLSYSASHRGYVPSDSFDFQFSIGDLGEYLSLMTQHDTLNPSFSGIKDLPAPTEAISIPHRAVSPSVVRQVVVATQQRSRLELVYRSHSSPDGEDRIIAPHTLVYSGLRWHARAWCEKHKNFRDFVLTRIEPGAEVIGEALPEADPALDENWNRQIDLSPNIS</sequence>
<dbReference type="EMBL" id="CP101118">
    <property type="protein sequence ID" value="WZF87340.1"/>
    <property type="molecule type" value="Genomic_DNA"/>
</dbReference>
<name>A0ABZ2VXY1_9GAMM</name>
<accession>A0ABZ2VXY1</accession>
<feature type="domain" description="DNA-binding transcriptional repressor CapW winged helix-turn-helix" evidence="2">
    <location>
        <begin position="11"/>
        <end position="92"/>
    </location>
</feature>
<dbReference type="InterPro" id="IPR059019">
    <property type="entry name" value="WHD_CapW"/>
</dbReference>
<dbReference type="Pfam" id="PF13280">
    <property type="entry name" value="WYL"/>
    <property type="match status" value="1"/>
</dbReference>
<evidence type="ECO:0000259" key="1">
    <source>
        <dbReference type="Pfam" id="PF13280"/>
    </source>
</evidence>
<protein>
    <submittedName>
        <fullName evidence="3">WYL domain-containing protein</fullName>
    </submittedName>
</protein>